<evidence type="ECO:0000313" key="6">
    <source>
        <dbReference type="EMBL" id="KAG0459111.1"/>
    </source>
</evidence>
<dbReference type="Pfam" id="PF00657">
    <property type="entry name" value="Lipase_GDSL"/>
    <property type="match status" value="1"/>
</dbReference>
<gene>
    <name evidence="6" type="ORF">HPP92_022239</name>
</gene>
<dbReference type="PANTHER" id="PTHR22835">
    <property type="entry name" value="ZINC FINGER FYVE DOMAIN CONTAINING PROTEIN"/>
    <property type="match status" value="1"/>
</dbReference>
<dbReference type="PANTHER" id="PTHR22835:SF517">
    <property type="entry name" value="GDSL-LIKE LIPASE_ACYLHYDROLASE FAMILY PROTEIN, EXPRESSED"/>
    <property type="match status" value="1"/>
</dbReference>
<evidence type="ECO:0000256" key="3">
    <source>
        <dbReference type="ARBA" id="ARBA00022801"/>
    </source>
</evidence>
<evidence type="ECO:0000256" key="4">
    <source>
        <dbReference type="ARBA" id="ARBA00023180"/>
    </source>
</evidence>
<dbReference type="InterPro" id="IPR036514">
    <property type="entry name" value="SGNH_hydro_sf"/>
</dbReference>
<keyword evidence="2 5" id="KW-0732">Signal</keyword>
<dbReference type="EMBL" id="JADCNM010000012">
    <property type="protein sequence ID" value="KAG0459111.1"/>
    <property type="molecule type" value="Genomic_DNA"/>
</dbReference>
<protein>
    <submittedName>
        <fullName evidence="6">Uncharacterized protein</fullName>
    </submittedName>
</protein>
<dbReference type="Gene3D" id="3.40.50.1110">
    <property type="entry name" value="SGNH hydrolase"/>
    <property type="match status" value="1"/>
</dbReference>
<dbReference type="GO" id="GO:0016788">
    <property type="term" value="F:hydrolase activity, acting on ester bonds"/>
    <property type="evidence" value="ECO:0007669"/>
    <property type="project" value="InterPro"/>
</dbReference>
<dbReference type="OrthoDB" id="1600564at2759"/>
<keyword evidence="3" id="KW-0378">Hydrolase</keyword>
<dbReference type="CDD" id="cd01837">
    <property type="entry name" value="SGNH_plant_lipase_like"/>
    <property type="match status" value="1"/>
</dbReference>
<evidence type="ECO:0000256" key="1">
    <source>
        <dbReference type="ARBA" id="ARBA00008668"/>
    </source>
</evidence>
<comment type="caution">
    <text evidence="6">The sequence shown here is derived from an EMBL/GenBank/DDBJ whole genome shotgun (WGS) entry which is preliminary data.</text>
</comment>
<feature type="chain" id="PRO_5032715230" evidence="5">
    <location>
        <begin position="25"/>
        <end position="380"/>
    </location>
</feature>
<dbReference type="InterPro" id="IPR001087">
    <property type="entry name" value="GDSL"/>
</dbReference>
<dbReference type="AlphaFoldDB" id="A0A835PRU5"/>
<evidence type="ECO:0000256" key="5">
    <source>
        <dbReference type="SAM" id="SignalP"/>
    </source>
</evidence>
<feature type="signal peptide" evidence="5">
    <location>
        <begin position="1"/>
        <end position="24"/>
    </location>
</feature>
<name>A0A835PRU5_VANPL</name>
<accession>A0A835PRU5</accession>
<evidence type="ECO:0000313" key="7">
    <source>
        <dbReference type="Proteomes" id="UP000639772"/>
    </source>
</evidence>
<proteinExistence type="inferred from homology"/>
<comment type="similarity">
    <text evidence="1">Belongs to the 'GDSL' lipolytic enzyme family.</text>
</comment>
<keyword evidence="4" id="KW-0325">Glycoprotein</keyword>
<dbReference type="SUPFAM" id="SSF52266">
    <property type="entry name" value="SGNH hydrolase"/>
    <property type="match status" value="1"/>
</dbReference>
<dbReference type="InterPro" id="IPR035669">
    <property type="entry name" value="SGNH_plant_lipase-like"/>
</dbReference>
<reference evidence="6 7" key="1">
    <citation type="journal article" date="2020" name="Nat. Food">
        <title>A phased Vanilla planifolia genome enables genetic improvement of flavour and production.</title>
        <authorList>
            <person name="Hasing T."/>
            <person name="Tang H."/>
            <person name="Brym M."/>
            <person name="Khazi F."/>
            <person name="Huang T."/>
            <person name="Chambers A.H."/>
        </authorList>
    </citation>
    <scope>NUCLEOTIDE SEQUENCE [LARGE SCALE GENOMIC DNA]</scope>
    <source>
        <tissue evidence="6">Leaf</tissue>
    </source>
</reference>
<sequence>MGSFLPLFCFFLVGFRAMVRPSSAALAGFFDGVNAIYSFGDSLADTGNLIREVNNSFSFAISHLPYGETTLIIFKEPTGRATDGLLIIDYFALALRLPFVQSYLEKDGDFTHGINFAVGGATALDSSFFEEKGLVLFTNSSLGVQLQWFKAYLKSICSSSAECTHKLANTLFLLGEIGGNDYNYPLLEGKSLQETTGYLPYVVKRIIDAAEEVVEAGAVKIVIPGNFPIGCLPIYLTVYKTPNQEAYDEHGCLKSLNKFAKLHNKVLIKAIKALRVTYQHATFVYADYYNAFMHLITNAASLGFDENLLLKSCCGIGGEYNYNASQTCGAPGVPVCQNPAKQISWDGLHLTQEAYKDIAQTLISGEYTEPKLYECVENKE</sequence>
<evidence type="ECO:0000256" key="2">
    <source>
        <dbReference type="ARBA" id="ARBA00022729"/>
    </source>
</evidence>
<dbReference type="Proteomes" id="UP000639772">
    <property type="component" value="Chromosome 12"/>
</dbReference>
<organism evidence="6 7">
    <name type="scientific">Vanilla planifolia</name>
    <name type="common">Vanilla</name>
    <dbReference type="NCBI Taxonomy" id="51239"/>
    <lineage>
        <taxon>Eukaryota</taxon>
        <taxon>Viridiplantae</taxon>
        <taxon>Streptophyta</taxon>
        <taxon>Embryophyta</taxon>
        <taxon>Tracheophyta</taxon>
        <taxon>Spermatophyta</taxon>
        <taxon>Magnoliopsida</taxon>
        <taxon>Liliopsida</taxon>
        <taxon>Asparagales</taxon>
        <taxon>Orchidaceae</taxon>
        <taxon>Vanilloideae</taxon>
        <taxon>Vanilleae</taxon>
        <taxon>Vanilla</taxon>
    </lineage>
</organism>